<sequence length="37" mass="4026">SPRRAALSPVRNTDLQVLPETNSREGRTSPGHPRTAT</sequence>
<evidence type="ECO:0000313" key="2">
    <source>
        <dbReference type="EMBL" id="MCI96199.1"/>
    </source>
</evidence>
<evidence type="ECO:0000256" key="1">
    <source>
        <dbReference type="SAM" id="MobiDB-lite"/>
    </source>
</evidence>
<feature type="non-terminal residue" evidence="2">
    <location>
        <position position="1"/>
    </location>
</feature>
<dbReference type="Proteomes" id="UP000265520">
    <property type="component" value="Unassembled WGS sequence"/>
</dbReference>
<evidence type="ECO:0000313" key="3">
    <source>
        <dbReference type="Proteomes" id="UP000265520"/>
    </source>
</evidence>
<keyword evidence="3" id="KW-1185">Reference proteome</keyword>
<organism evidence="2 3">
    <name type="scientific">Trifolium medium</name>
    <dbReference type="NCBI Taxonomy" id="97028"/>
    <lineage>
        <taxon>Eukaryota</taxon>
        <taxon>Viridiplantae</taxon>
        <taxon>Streptophyta</taxon>
        <taxon>Embryophyta</taxon>
        <taxon>Tracheophyta</taxon>
        <taxon>Spermatophyta</taxon>
        <taxon>Magnoliopsida</taxon>
        <taxon>eudicotyledons</taxon>
        <taxon>Gunneridae</taxon>
        <taxon>Pentapetalae</taxon>
        <taxon>rosids</taxon>
        <taxon>fabids</taxon>
        <taxon>Fabales</taxon>
        <taxon>Fabaceae</taxon>
        <taxon>Papilionoideae</taxon>
        <taxon>50 kb inversion clade</taxon>
        <taxon>NPAAA clade</taxon>
        <taxon>Hologalegina</taxon>
        <taxon>IRL clade</taxon>
        <taxon>Trifolieae</taxon>
        <taxon>Trifolium</taxon>
    </lineage>
</organism>
<name>A0A392W8T9_9FABA</name>
<protein>
    <submittedName>
        <fullName evidence="2">Uncharacterized protein</fullName>
    </submittedName>
</protein>
<dbReference type="EMBL" id="LXQA011408146">
    <property type="protein sequence ID" value="MCI96199.1"/>
    <property type="molecule type" value="Genomic_DNA"/>
</dbReference>
<accession>A0A392W8T9</accession>
<feature type="region of interest" description="Disordered" evidence="1">
    <location>
        <begin position="1"/>
        <end position="37"/>
    </location>
</feature>
<dbReference type="AlphaFoldDB" id="A0A392W8T9"/>
<feature type="compositionally biased region" description="Polar residues" evidence="1">
    <location>
        <begin position="10"/>
        <end position="21"/>
    </location>
</feature>
<proteinExistence type="predicted"/>
<reference evidence="2 3" key="1">
    <citation type="journal article" date="2018" name="Front. Plant Sci.">
        <title>Red Clover (Trifolium pratense) and Zigzag Clover (T. medium) - A Picture of Genomic Similarities and Differences.</title>
        <authorList>
            <person name="Dluhosova J."/>
            <person name="Istvanek J."/>
            <person name="Nedelnik J."/>
            <person name="Repkova J."/>
        </authorList>
    </citation>
    <scope>NUCLEOTIDE SEQUENCE [LARGE SCALE GENOMIC DNA]</scope>
    <source>
        <strain evidence="3">cv. 10/8</strain>
        <tissue evidence="2">Leaf</tissue>
    </source>
</reference>
<comment type="caution">
    <text evidence="2">The sequence shown here is derived from an EMBL/GenBank/DDBJ whole genome shotgun (WGS) entry which is preliminary data.</text>
</comment>